<keyword evidence="2" id="KW-0547">Nucleotide-binding</keyword>
<dbReference type="PANTHER" id="PTHR47968">
    <property type="entry name" value="CENTROMERE PROTEIN E"/>
    <property type="match status" value="1"/>
</dbReference>
<keyword evidence="6" id="KW-0963">Cytoplasm</keyword>
<evidence type="ECO:0000256" key="4">
    <source>
        <dbReference type="ARBA" id="ARBA00023054"/>
    </source>
</evidence>
<dbReference type="InterPro" id="IPR036961">
    <property type="entry name" value="Kinesin_motor_dom_sf"/>
</dbReference>
<evidence type="ECO:0000256" key="7">
    <source>
        <dbReference type="SAM" id="MobiDB-lite"/>
    </source>
</evidence>
<dbReference type="Gene3D" id="3.40.850.10">
    <property type="entry name" value="Kinesin motor domain"/>
    <property type="match status" value="1"/>
</dbReference>
<feature type="non-terminal residue" evidence="9">
    <location>
        <position position="1"/>
    </location>
</feature>
<dbReference type="GO" id="GO:0005524">
    <property type="term" value="F:ATP binding"/>
    <property type="evidence" value="ECO:0007669"/>
    <property type="project" value="UniProtKB-KW"/>
</dbReference>
<evidence type="ECO:0000256" key="2">
    <source>
        <dbReference type="ARBA" id="ARBA00022741"/>
    </source>
</evidence>
<dbReference type="GO" id="GO:0008017">
    <property type="term" value="F:microtubule binding"/>
    <property type="evidence" value="ECO:0007669"/>
    <property type="project" value="InterPro"/>
</dbReference>
<dbReference type="EMBL" id="CP045895">
    <property type="protein sequence ID" value="QQP48925.1"/>
    <property type="molecule type" value="Genomic_DNA"/>
</dbReference>
<evidence type="ECO:0000256" key="3">
    <source>
        <dbReference type="ARBA" id="ARBA00022840"/>
    </source>
</evidence>
<dbReference type="GO" id="GO:0003777">
    <property type="term" value="F:microtubule motor activity"/>
    <property type="evidence" value="ECO:0007669"/>
    <property type="project" value="InterPro"/>
</dbReference>
<comment type="subcellular location">
    <subcellularLocation>
        <location evidence="1">Cytoplasm</location>
        <location evidence="1">Cytoskeleton</location>
    </subcellularLocation>
</comment>
<dbReference type="GO" id="GO:0015630">
    <property type="term" value="C:microtubule cytoskeleton"/>
    <property type="evidence" value="ECO:0007669"/>
    <property type="project" value="UniProtKB-ARBA"/>
</dbReference>
<dbReference type="AlphaFoldDB" id="A0A7T8K8U7"/>
<evidence type="ECO:0000256" key="1">
    <source>
        <dbReference type="ARBA" id="ARBA00004245"/>
    </source>
</evidence>
<dbReference type="GO" id="GO:0007018">
    <property type="term" value="P:microtubule-based movement"/>
    <property type="evidence" value="ECO:0007669"/>
    <property type="project" value="InterPro"/>
</dbReference>
<dbReference type="PANTHER" id="PTHR47968:SF75">
    <property type="entry name" value="CENTROMERE-ASSOCIATED PROTEIN E"/>
    <property type="match status" value="1"/>
</dbReference>
<keyword evidence="5" id="KW-0505">Motor protein</keyword>
<dbReference type="SUPFAM" id="SSF52540">
    <property type="entry name" value="P-loop containing nucleoside triphosphate hydrolases"/>
    <property type="match status" value="1"/>
</dbReference>
<gene>
    <name evidence="9" type="ORF">FKW44_009401</name>
</gene>
<accession>A0A7T8K8U7</accession>
<dbReference type="Proteomes" id="UP000595437">
    <property type="component" value="Chromosome 6"/>
</dbReference>
<evidence type="ECO:0000256" key="6">
    <source>
        <dbReference type="ARBA" id="ARBA00023212"/>
    </source>
</evidence>
<keyword evidence="10" id="KW-1185">Reference proteome</keyword>
<keyword evidence="6" id="KW-0206">Cytoskeleton</keyword>
<proteinExistence type="predicted"/>
<dbReference type="Pfam" id="PF00225">
    <property type="entry name" value="Kinesin"/>
    <property type="match status" value="1"/>
</dbReference>
<feature type="region of interest" description="Disordered" evidence="7">
    <location>
        <begin position="1"/>
        <end position="24"/>
    </location>
</feature>
<dbReference type="InterPro" id="IPR027640">
    <property type="entry name" value="Kinesin-like_fam"/>
</dbReference>
<protein>
    <submittedName>
        <fullName evidence="9">Centromere protein E_ 312kDa</fullName>
    </submittedName>
</protein>
<evidence type="ECO:0000313" key="9">
    <source>
        <dbReference type="EMBL" id="QQP48925.1"/>
    </source>
</evidence>
<dbReference type="PRINTS" id="PR00380">
    <property type="entry name" value="KINESINHEAVY"/>
</dbReference>
<dbReference type="InterPro" id="IPR001752">
    <property type="entry name" value="Kinesin_motor_dom"/>
</dbReference>
<keyword evidence="4" id="KW-0175">Coiled coil</keyword>
<reference evidence="10" key="1">
    <citation type="submission" date="2021-01" db="EMBL/GenBank/DDBJ databases">
        <title>Caligus Genome Assembly.</title>
        <authorList>
            <person name="Gallardo-Escarate C."/>
        </authorList>
    </citation>
    <scope>NUCLEOTIDE SEQUENCE [LARGE SCALE GENOMIC DNA]</scope>
</reference>
<dbReference type="OrthoDB" id="3176171at2759"/>
<evidence type="ECO:0000259" key="8">
    <source>
        <dbReference type="Pfam" id="PF00225"/>
    </source>
</evidence>
<feature type="domain" description="Kinesin motor" evidence="8">
    <location>
        <begin position="46"/>
        <end position="106"/>
    </location>
</feature>
<name>A0A7T8K8U7_CALRO</name>
<evidence type="ECO:0000256" key="5">
    <source>
        <dbReference type="ARBA" id="ARBA00023175"/>
    </source>
</evidence>
<organism evidence="9 10">
    <name type="scientific">Caligus rogercresseyi</name>
    <name type="common">Sea louse</name>
    <dbReference type="NCBI Taxonomy" id="217165"/>
    <lineage>
        <taxon>Eukaryota</taxon>
        <taxon>Metazoa</taxon>
        <taxon>Ecdysozoa</taxon>
        <taxon>Arthropoda</taxon>
        <taxon>Crustacea</taxon>
        <taxon>Multicrustacea</taxon>
        <taxon>Hexanauplia</taxon>
        <taxon>Copepoda</taxon>
        <taxon>Siphonostomatoida</taxon>
        <taxon>Caligidae</taxon>
        <taxon>Caligus</taxon>
    </lineage>
</organism>
<keyword evidence="3" id="KW-0067">ATP-binding</keyword>
<sequence>TLRSYEHEPAGAQGSSVKPDLDDEEHTDGAIKVSQLNLVDLAGLERSLFVLSQVIGKLSEGSREFLTRILKNSLSGNARSAVICKVTLVEREITKSTLEFASQDKNLAQHIQLNKVPDDKAFVRTLLALHCWGKTDIEVKMK</sequence>
<evidence type="ECO:0000313" key="10">
    <source>
        <dbReference type="Proteomes" id="UP000595437"/>
    </source>
</evidence>
<dbReference type="InterPro" id="IPR027417">
    <property type="entry name" value="P-loop_NTPase"/>
</dbReference>